<dbReference type="AlphaFoldDB" id="A0AAU9RKK9"/>
<protein>
    <submittedName>
        <fullName evidence="1">Uncharacterized protein</fullName>
    </submittedName>
</protein>
<evidence type="ECO:0000313" key="1">
    <source>
        <dbReference type="EMBL" id="CAH2044862.1"/>
    </source>
</evidence>
<name>A0AAU9RKK9_THLAR</name>
<keyword evidence="2" id="KW-1185">Reference proteome</keyword>
<feature type="non-terminal residue" evidence="1">
    <location>
        <position position="1"/>
    </location>
</feature>
<evidence type="ECO:0000313" key="2">
    <source>
        <dbReference type="Proteomes" id="UP000836841"/>
    </source>
</evidence>
<accession>A0AAU9RKK9</accession>
<reference evidence="1 2" key="1">
    <citation type="submission" date="2022-03" db="EMBL/GenBank/DDBJ databases">
        <authorList>
            <person name="Nunn A."/>
            <person name="Chopra R."/>
            <person name="Nunn A."/>
            <person name="Contreras Garrido A."/>
        </authorList>
    </citation>
    <scope>NUCLEOTIDE SEQUENCE [LARGE SCALE GENOMIC DNA]</scope>
</reference>
<proteinExistence type="predicted"/>
<gene>
    <name evidence="1" type="ORF">TAV2_LOCUS5562</name>
</gene>
<dbReference type="EMBL" id="OU466858">
    <property type="protein sequence ID" value="CAH2044862.1"/>
    <property type="molecule type" value="Genomic_DNA"/>
</dbReference>
<sequence>MNKGKPFKGGSVCPDRYCSVRNASTEERRSKFKFTFKLNHSWYGPEEVFAPDRIASTEEHSFNFTFKLSHSWRGRNQ</sequence>
<dbReference type="Proteomes" id="UP000836841">
    <property type="component" value="Chromosome 2"/>
</dbReference>
<organism evidence="1 2">
    <name type="scientific">Thlaspi arvense</name>
    <name type="common">Field penny-cress</name>
    <dbReference type="NCBI Taxonomy" id="13288"/>
    <lineage>
        <taxon>Eukaryota</taxon>
        <taxon>Viridiplantae</taxon>
        <taxon>Streptophyta</taxon>
        <taxon>Embryophyta</taxon>
        <taxon>Tracheophyta</taxon>
        <taxon>Spermatophyta</taxon>
        <taxon>Magnoliopsida</taxon>
        <taxon>eudicotyledons</taxon>
        <taxon>Gunneridae</taxon>
        <taxon>Pentapetalae</taxon>
        <taxon>rosids</taxon>
        <taxon>malvids</taxon>
        <taxon>Brassicales</taxon>
        <taxon>Brassicaceae</taxon>
        <taxon>Thlaspideae</taxon>
        <taxon>Thlaspi</taxon>
    </lineage>
</organism>